<keyword evidence="10" id="KW-0119">Carbohydrate metabolism</keyword>
<evidence type="ECO:0000256" key="5">
    <source>
        <dbReference type="ARBA" id="ARBA00013189"/>
    </source>
</evidence>
<evidence type="ECO:0000256" key="8">
    <source>
        <dbReference type="ARBA" id="ARBA00023144"/>
    </source>
</evidence>
<dbReference type="PANTHER" id="PTHR43725">
    <property type="entry name" value="UDP-GLUCOSE 4-EPIMERASE"/>
    <property type="match status" value="1"/>
</dbReference>
<dbReference type="InterPro" id="IPR036291">
    <property type="entry name" value="NAD(P)-bd_dom_sf"/>
</dbReference>
<proteinExistence type="inferred from homology"/>
<name>A0AB39L036_9MICC</name>
<protein>
    <recommendedName>
        <fullName evidence="6 10">UDP-glucose 4-epimerase</fullName>
        <ecNumber evidence="5 10">5.1.3.2</ecNumber>
    </recommendedName>
</protein>
<dbReference type="NCBIfam" id="NF007956">
    <property type="entry name" value="PRK10675.1"/>
    <property type="match status" value="1"/>
</dbReference>
<dbReference type="InterPro" id="IPR005886">
    <property type="entry name" value="UDP_G4E"/>
</dbReference>
<dbReference type="GO" id="GO:0003978">
    <property type="term" value="F:UDP-glucose 4-epimerase activity"/>
    <property type="evidence" value="ECO:0007669"/>
    <property type="project" value="UniProtKB-UniRule"/>
</dbReference>
<feature type="domain" description="NAD-dependent epimerase/dehydratase" evidence="11">
    <location>
        <begin position="3"/>
        <end position="261"/>
    </location>
</feature>
<keyword evidence="8" id="KW-0299">Galactose metabolism</keyword>
<dbReference type="NCBIfam" id="TIGR01179">
    <property type="entry name" value="galE"/>
    <property type="match status" value="1"/>
</dbReference>
<keyword evidence="7 10" id="KW-0520">NAD</keyword>
<accession>A0AB39L036</accession>
<comment type="catalytic activity">
    <reaction evidence="1 10">
        <text>UDP-alpha-D-glucose = UDP-alpha-D-galactose</text>
        <dbReference type="Rhea" id="RHEA:22168"/>
        <dbReference type="ChEBI" id="CHEBI:58885"/>
        <dbReference type="ChEBI" id="CHEBI:66914"/>
        <dbReference type="EC" id="5.1.3.2"/>
    </reaction>
</comment>
<sequence>MRIVVTGGAGYLGTHTSLSLIAAGHEVTVVDNFSNASRDAVRRTSDLAGSDIPVVEGDLLDRHLLEEIFAETRPDAVVHFAGLKSVGESNAQPLRYMTNNVSGTLQLLDAMDAASVRRIIFSSSATVYGVTETVPTPEDHPLSVTNPYGRTKLMTEDILRDLAASDPRWSIGILRYFNPVGAHPSAQIGEDPRGVPNNLVPFVGQVAVGRHEAVSVFGGDYPTPDGTGVRDYLHVMDLAEGHVAALDRIASRTGVDVWNLGTGRGYSVLEVIRMYAEVSGRPIPYRIVERRPGDVAVSYADASKAARDLGWRAVRSLREMIEDHWHWQDANPNGYDA</sequence>
<evidence type="ECO:0000256" key="7">
    <source>
        <dbReference type="ARBA" id="ARBA00023027"/>
    </source>
</evidence>
<evidence type="ECO:0000256" key="6">
    <source>
        <dbReference type="ARBA" id="ARBA00018569"/>
    </source>
</evidence>
<dbReference type="PANTHER" id="PTHR43725:SF47">
    <property type="entry name" value="UDP-GLUCOSE 4-EPIMERASE"/>
    <property type="match status" value="1"/>
</dbReference>
<evidence type="ECO:0000313" key="12">
    <source>
        <dbReference type="EMBL" id="XDP44284.1"/>
    </source>
</evidence>
<dbReference type="AlphaFoldDB" id="A0AB39L036"/>
<dbReference type="KEGG" id="spue:AB5L97_13495"/>
<evidence type="ECO:0000256" key="3">
    <source>
        <dbReference type="ARBA" id="ARBA00004947"/>
    </source>
</evidence>
<evidence type="ECO:0000259" key="11">
    <source>
        <dbReference type="Pfam" id="PF01370"/>
    </source>
</evidence>
<dbReference type="Gene3D" id="3.90.25.10">
    <property type="entry name" value="UDP-galactose 4-epimerase, domain 1"/>
    <property type="match status" value="1"/>
</dbReference>
<comment type="pathway">
    <text evidence="3 10">Carbohydrate metabolism; galactose metabolism.</text>
</comment>
<dbReference type="RefSeq" id="WP_369045045.1">
    <property type="nucleotide sequence ID" value="NZ_CP163302.1"/>
</dbReference>
<dbReference type="Pfam" id="PF01370">
    <property type="entry name" value="Epimerase"/>
    <property type="match status" value="1"/>
</dbReference>
<evidence type="ECO:0000256" key="1">
    <source>
        <dbReference type="ARBA" id="ARBA00000083"/>
    </source>
</evidence>
<dbReference type="GO" id="GO:0005829">
    <property type="term" value="C:cytosol"/>
    <property type="evidence" value="ECO:0007669"/>
    <property type="project" value="TreeGrafter"/>
</dbReference>
<dbReference type="Gene3D" id="3.40.50.720">
    <property type="entry name" value="NAD(P)-binding Rossmann-like Domain"/>
    <property type="match status" value="1"/>
</dbReference>
<evidence type="ECO:0000256" key="10">
    <source>
        <dbReference type="RuleBase" id="RU366046"/>
    </source>
</evidence>
<reference evidence="12" key="1">
    <citation type="submission" date="2024-07" db="EMBL/GenBank/DDBJ databases">
        <authorList>
            <person name="fu j."/>
        </authorList>
    </citation>
    <scope>NUCLEOTIDE SEQUENCE</scope>
    <source>
        <strain evidence="12">P10A9</strain>
    </source>
</reference>
<dbReference type="EC" id="5.1.3.2" evidence="5 10"/>
<dbReference type="PRINTS" id="PR01713">
    <property type="entry name" value="NUCEPIMERASE"/>
</dbReference>
<comment type="cofactor">
    <cofactor evidence="2 10">
        <name>NAD(+)</name>
        <dbReference type="ChEBI" id="CHEBI:57540"/>
    </cofactor>
</comment>
<evidence type="ECO:0000256" key="9">
    <source>
        <dbReference type="ARBA" id="ARBA00023235"/>
    </source>
</evidence>
<comment type="similarity">
    <text evidence="4 10">Belongs to the NAD(P)-dependent epimerase/dehydratase family.</text>
</comment>
<dbReference type="EMBL" id="CP163302">
    <property type="protein sequence ID" value="XDP44284.1"/>
    <property type="molecule type" value="Genomic_DNA"/>
</dbReference>
<dbReference type="InterPro" id="IPR001509">
    <property type="entry name" value="Epimerase_deHydtase"/>
</dbReference>
<evidence type="ECO:0000256" key="2">
    <source>
        <dbReference type="ARBA" id="ARBA00001911"/>
    </source>
</evidence>
<gene>
    <name evidence="12" type="primary">galE</name>
    <name evidence="12" type="ORF">AB5L97_13495</name>
</gene>
<dbReference type="SUPFAM" id="SSF51735">
    <property type="entry name" value="NAD(P)-binding Rossmann-fold domains"/>
    <property type="match status" value="1"/>
</dbReference>
<organism evidence="12">
    <name type="scientific">Sinomonas puerhi</name>
    <dbReference type="NCBI Taxonomy" id="3238584"/>
    <lineage>
        <taxon>Bacteria</taxon>
        <taxon>Bacillati</taxon>
        <taxon>Actinomycetota</taxon>
        <taxon>Actinomycetes</taxon>
        <taxon>Micrococcales</taxon>
        <taxon>Micrococcaceae</taxon>
        <taxon>Sinomonas</taxon>
    </lineage>
</organism>
<dbReference type="CDD" id="cd05247">
    <property type="entry name" value="UDP_G4E_1_SDR_e"/>
    <property type="match status" value="1"/>
</dbReference>
<evidence type="ECO:0000256" key="4">
    <source>
        <dbReference type="ARBA" id="ARBA00007637"/>
    </source>
</evidence>
<keyword evidence="9 10" id="KW-0413">Isomerase</keyword>
<comment type="subunit">
    <text evidence="10">Homodimer.</text>
</comment>
<dbReference type="GO" id="GO:0006012">
    <property type="term" value="P:galactose metabolic process"/>
    <property type="evidence" value="ECO:0007669"/>
    <property type="project" value="UniProtKB-KW"/>
</dbReference>